<comment type="caution">
    <text evidence="3">The sequence shown here is derived from an EMBL/GenBank/DDBJ whole genome shotgun (WGS) entry which is preliminary data.</text>
</comment>
<keyword evidence="4" id="KW-1185">Reference proteome</keyword>
<dbReference type="GO" id="GO:0051536">
    <property type="term" value="F:iron-sulfur cluster binding"/>
    <property type="evidence" value="ECO:0007669"/>
    <property type="project" value="InterPro"/>
</dbReference>
<feature type="domain" description="Scaffold protein Nfu/NifU N-terminal" evidence="2">
    <location>
        <begin position="649"/>
        <end position="736"/>
    </location>
</feature>
<organism evidence="3 4">
    <name type="scientific">Paramecium pentaurelia</name>
    <dbReference type="NCBI Taxonomy" id="43138"/>
    <lineage>
        <taxon>Eukaryota</taxon>
        <taxon>Sar</taxon>
        <taxon>Alveolata</taxon>
        <taxon>Ciliophora</taxon>
        <taxon>Intramacronucleata</taxon>
        <taxon>Oligohymenophorea</taxon>
        <taxon>Peniculida</taxon>
        <taxon>Parameciidae</taxon>
        <taxon>Paramecium</taxon>
    </lineage>
</organism>
<dbReference type="AlphaFoldDB" id="A0A8S1SYF8"/>
<gene>
    <name evidence="3" type="ORF">PPENT_87.1.T0120378</name>
</gene>
<dbReference type="SMART" id="SM00932">
    <property type="entry name" value="Nfu_N"/>
    <property type="match status" value="1"/>
</dbReference>
<dbReference type="FunFam" id="3.30.1370.70:FF:000004">
    <property type="entry name" value="HIRA-interacting protein 5, putative"/>
    <property type="match status" value="1"/>
</dbReference>
<sequence length="844" mass="98259">MIIILVQKTVNCLKQDCQHNIFRKILIKIQKLIQNKIFTDIKITYSIFQEKQLIKQACQVLSDDEIQKIDTYWMSLQKETQKSAVVRQLTLLMDCREYLNLIYLTYELLIKMSDSIDINDIITLNRNIYGTQQQNKESKILQKPADDSSLTIDNILKGNQALYAPVAVKTEQINEKIVEESAEEKTDFFQEVQLLSKIPEITSLNSIYNYKTIFKNDGIPYDEVKNLDKTRIKRKEREQKGSETSIAKEAVVVKKQYVRLYKNQISKLCFITPKSLLLTSKHLVNNTKWEKHLNLQDFGGQRPSLSIVQEKTTGRFYIYDNKLGKVHIYSSDMLINDNKDKPLVSLNLNEDKPRQDPLLYLIECEHEYQWKSVLLVIGGHHLQRGEKKPLKTIKVFEIKRREVTLTPVLTITMTKSRMNPIVFDLIKDKGIIWQDKDNRDKEKFDPQHRSVDSKYIFFMGGNPLLEYEKEISQELIEANQTCEYVSLKLVLEHIARAKLFFQTDQANLGLNFGKFSIVDTLTIKYQNIVATQKVYNHFYNASVTKMVDEVFQQKGLIVVGGNTCQTFQIQAISFKLNEITLIGYNKQISNPSLIHSASNLRSYGLDEYGFQKRYKNIMYLFNHVRFYKLHLLHNLYYMLNFKNIYKLFIQAKPTPNPNFLKFIPDGKQVMLNGTYDFSRPREAKCSPLAQKLFMIDGVTRVFYGKDYISISKKEESKWEELKPQIFEQIMEHYQLDQDGQEKQLIIDGFSENQDTKINDNDSEAIQLIKEIIDTRIRPTVQEDGGDIVFRDFDEQNGIVHLYMKGSCAGCPSSSVTLKNGIERMLCHYVAEVKEVLAQDYIGSD</sequence>
<proteinExistence type="inferred from homology"/>
<dbReference type="InterPro" id="IPR014824">
    <property type="entry name" value="Nfu/NifU_N"/>
</dbReference>
<comment type="similarity">
    <text evidence="1">Belongs to the NifU family.</text>
</comment>
<dbReference type="OrthoDB" id="565552at2759"/>
<evidence type="ECO:0000313" key="4">
    <source>
        <dbReference type="Proteomes" id="UP000689195"/>
    </source>
</evidence>
<reference evidence="3" key="1">
    <citation type="submission" date="2021-01" db="EMBL/GenBank/DDBJ databases">
        <authorList>
            <consortium name="Genoscope - CEA"/>
            <person name="William W."/>
        </authorList>
    </citation>
    <scope>NUCLEOTIDE SEQUENCE</scope>
</reference>
<dbReference type="GO" id="GO:0016226">
    <property type="term" value="P:iron-sulfur cluster assembly"/>
    <property type="evidence" value="ECO:0007669"/>
    <property type="project" value="InterPro"/>
</dbReference>
<dbReference type="Pfam" id="PF08712">
    <property type="entry name" value="Nfu_N"/>
    <property type="match status" value="1"/>
</dbReference>
<accession>A0A8S1SYF8</accession>
<dbReference type="Proteomes" id="UP000689195">
    <property type="component" value="Unassembled WGS sequence"/>
</dbReference>
<dbReference type="PANTHER" id="PTHR11178:SF1">
    <property type="entry name" value="NFU1 IRON-SULFUR CLUSTER SCAFFOLD HOMOLOG, MITOCHONDRIAL"/>
    <property type="match status" value="1"/>
</dbReference>
<evidence type="ECO:0000313" key="3">
    <source>
        <dbReference type="EMBL" id="CAD8143734.1"/>
    </source>
</evidence>
<dbReference type="GO" id="GO:0005506">
    <property type="term" value="F:iron ion binding"/>
    <property type="evidence" value="ECO:0007669"/>
    <property type="project" value="InterPro"/>
</dbReference>
<name>A0A8S1SYF8_9CILI</name>
<dbReference type="FunFam" id="3.30.300.130:FF:000001">
    <property type="entry name" value="NFU1 iron-sulfur cluster scaffold"/>
    <property type="match status" value="1"/>
</dbReference>
<evidence type="ECO:0000256" key="1">
    <source>
        <dbReference type="ARBA" id="ARBA00006420"/>
    </source>
</evidence>
<evidence type="ECO:0000259" key="2">
    <source>
        <dbReference type="SMART" id="SM00932"/>
    </source>
</evidence>
<dbReference type="Pfam" id="PF01106">
    <property type="entry name" value="NifU"/>
    <property type="match status" value="1"/>
</dbReference>
<dbReference type="EMBL" id="CAJJDO010000012">
    <property type="protein sequence ID" value="CAD8143734.1"/>
    <property type="molecule type" value="Genomic_DNA"/>
</dbReference>
<dbReference type="GO" id="GO:0005739">
    <property type="term" value="C:mitochondrion"/>
    <property type="evidence" value="ECO:0007669"/>
    <property type="project" value="TreeGrafter"/>
</dbReference>
<dbReference type="PANTHER" id="PTHR11178">
    <property type="entry name" value="IRON-SULFUR CLUSTER SCAFFOLD PROTEIN NFU-RELATED"/>
    <property type="match status" value="1"/>
</dbReference>
<dbReference type="InterPro" id="IPR001075">
    <property type="entry name" value="NIF_FeS_clus_asmbl_NifU_C"/>
</dbReference>
<protein>
    <recommendedName>
        <fullName evidence="2">Scaffold protein Nfu/NifU N-terminal domain-containing protein</fullName>
    </recommendedName>
</protein>